<dbReference type="InterPro" id="IPR036737">
    <property type="entry name" value="OmpA-like_sf"/>
</dbReference>
<evidence type="ECO:0000256" key="4">
    <source>
        <dbReference type="PROSITE-ProRule" id="PRU00473"/>
    </source>
</evidence>
<dbReference type="AlphaFoldDB" id="A0A7W3U4D0"/>
<dbReference type="PANTHER" id="PTHR30329">
    <property type="entry name" value="STATOR ELEMENT OF FLAGELLAR MOTOR COMPLEX"/>
    <property type="match status" value="1"/>
</dbReference>
<comment type="subcellular location">
    <subcellularLocation>
        <location evidence="1">Cell outer membrane</location>
    </subcellularLocation>
</comment>
<dbReference type="PANTHER" id="PTHR30329:SF21">
    <property type="entry name" value="LIPOPROTEIN YIAD-RELATED"/>
    <property type="match status" value="1"/>
</dbReference>
<dbReference type="Pfam" id="PF00691">
    <property type="entry name" value="OmpA"/>
    <property type="match status" value="1"/>
</dbReference>
<reference evidence="7 8" key="1">
    <citation type="submission" date="2020-07" db="EMBL/GenBank/DDBJ databases">
        <authorList>
            <person name="Xu S."/>
            <person name="Li A."/>
        </authorList>
    </citation>
    <scope>NUCLEOTIDE SEQUENCE [LARGE SCALE GENOMIC DNA]</scope>
    <source>
        <strain evidence="7 8">SG-8</strain>
    </source>
</reference>
<dbReference type="InterPro" id="IPR050330">
    <property type="entry name" value="Bact_OuterMem_StrucFunc"/>
</dbReference>
<accession>A0A7W3U4D0</accession>
<dbReference type="PROSITE" id="PS51123">
    <property type="entry name" value="OMPA_2"/>
    <property type="match status" value="1"/>
</dbReference>
<dbReference type="InterPro" id="IPR006665">
    <property type="entry name" value="OmpA-like"/>
</dbReference>
<protein>
    <submittedName>
        <fullName evidence="7">OmpA family protein</fullName>
    </submittedName>
</protein>
<proteinExistence type="predicted"/>
<dbReference type="RefSeq" id="WP_182669480.1">
    <property type="nucleotide sequence ID" value="NZ_JACHTE010000006.1"/>
</dbReference>
<feature type="compositionally biased region" description="Polar residues" evidence="5">
    <location>
        <begin position="354"/>
        <end position="363"/>
    </location>
</feature>
<keyword evidence="3" id="KW-0998">Cell outer membrane</keyword>
<comment type="caution">
    <text evidence="7">The sequence shown here is derived from an EMBL/GenBank/DDBJ whole genome shotgun (WGS) entry which is preliminary data.</text>
</comment>
<evidence type="ECO:0000313" key="8">
    <source>
        <dbReference type="Proteomes" id="UP000552587"/>
    </source>
</evidence>
<feature type="region of interest" description="Disordered" evidence="5">
    <location>
        <begin position="354"/>
        <end position="377"/>
    </location>
</feature>
<feature type="region of interest" description="Disordered" evidence="5">
    <location>
        <begin position="48"/>
        <end position="70"/>
    </location>
</feature>
<dbReference type="CDD" id="cd07185">
    <property type="entry name" value="OmpA_C-like"/>
    <property type="match status" value="1"/>
</dbReference>
<dbReference type="PRINTS" id="PR01023">
    <property type="entry name" value="NAFLGMOTY"/>
</dbReference>
<evidence type="ECO:0000256" key="2">
    <source>
        <dbReference type="ARBA" id="ARBA00023136"/>
    </source>
</evidence>
<evidence type="ECO:0000256" key="1">
    <source>
        <dbReference type="ARBA" id="ARBA00004442"/>
    </source>
</evidence>
<gene>
    <name evidence="7" type="ORF">H4F99_09395</name>
</gene>
<dbReference type="GO" id="GO:0009279">
    <property type="term" value="C:cell outer membrane"/>
    <property type="evidence" value="ECO:0007669"/>
    <property type="project" value="UniProtKB-SubCell"/>
</dbReference>
<organism evidence="7 8">
    <name type="scientific">Marilutibacter penaei</name>
    <dbReference type="NCBI Taxonomy" id="2759900"/>
    <lineage>
        <taxon>Bacteria</taxon>
        <taxon>Pseudomonadati</taxon>
        <taxon>Pseudomonadota</taxon>
        <taxon>Gammaproteobacteria</taxon>
        <taxon>Lysobacterales</taxon>
        <taxon>Lysobacteraceae</taxon>
        <taxon>Marilutibacter</taxon>
    </lineage>
</organism>
<dbReference type="Gene3D" id="3.30.1330.60">
    <property type="entry name" value="OmpA-like domain"/>
    <property type="match status" value="1"/>
</dbReference>
<dbReference type="Proteomes" id="UP000552587">
    <property type="component" value="Unassembled WGS sequence"/>
</dbReference>
<keyword evidence="8" id="KW-1185">Reference proteome</keyword>
<evidence type="ECO:0000313" key="7">
    <source>
        <dbReference type="EMBL" id="MBB1088703.1"/>
    </source>
</evidence>
<dbReference type="SUPFAM" id="SSF103088">
    <property type="entry name" value="OmpA-like"/>
    <property type="match status" value="1"/>
</dbReference>
<dbReference type="PRINTS" id="PR01021">
    <property type="entry name" value="OMPADOMAIN"/>
</dbReference>
<keyword evidence="2 4" id="KW-0472">Membrane</keyword>
<evidence type="ECO:0000256" key="5">
    <source>
        <dbReference type="SAM" id="MobiDB-lite"/>
    </source>
</evidence>
<dbReference type="EMBL" id="JACHTE010000006">
    <property type="protein sequence ID" value="MBB1088703.1"/>
    <property type="molecule type" value="Genomic_DNA"/>
</dbReference>
<dbReference type="InterPro" id="IPR006664">
    <property type="entry name" value="OMP_bac"/>
</dbReference>
<evidence type="ECO:0000259" key="6">
    <source>
        <dbReference type="PROSITE" id="PS51123"/>
    </source>
</evidence>
<name>A0A7W3U4D0_9GAMM</name>
<evidence type="ECO:0000256" key="3">
    <source>
        <dbReference type="ARBA" id="ARBA00023237"/>
    </source>
</evidence>
<feature type="domain" description="OmpA-like" evidence="6">
    <location>
        <begin position="263"/>
        <end position="377"/>
    </location>
</feature>
<sequence length="377" mass="40250">MRWTSAILSIDRRSSGRHLEVNERLSLALGRSLAVVLLAGALAACGSDQGADAEAPTGDGTAEPGPSPVVEPRQEAADIAAGAAPGDAPFTIEDVPVSAVPLGAFPYFSIPDGYKEAAPRNVSRLDFGQAAFWTGDRFERVEGKVYATGIRVDRDSGKQFSPLEVARNLEHVVKQAGGVEVFSGETPTEVRNDPSIEALMKPYHAEARCWAHAPIQTFVIRREGATIWVRTCQAQNYAGLIVAEEEAFVSTSRLLPADALKQKLDADGRVALQIHFATDKADILPESQPQIAQILELLEQHPSLELAVNGHTDNTGDAEHNQALSEARAGAVVTALASKGIEAARLQAQGFGQSQPVADNSTEVGKAANRRVELVRR</sequence>